<name>A0A4R7CSN8_9SPHI</name>
<dbReference type="Gene3D" id="2.60.40.1190">
    <property type="match status" value="1"/>
</dbReference>
<evidence type="ECO:0000256" key="1">
    <source>
        <dbReference type="SAM" id="SignalP"/>
    </source>
</evidence>
<protein>
    <submittedName>
        <fullName evidence="3">Carbohydrate binding protein with CBM9 domain</fullName>
    </submittedName>
</protein>
<evidence type="ECO:0000313" key="4">
    <source>
        <dbReference type="Proteomes" id="UP000294752"/>
    </source>
</evidence>
<dbReference type="PANTHER" id="PTHR35532">
    <property type="entry name" value="SIMILAR TO POLYHYDROXYALKANOATE DEPOLYMERASE"/>
    <property type="match status" value="1"/>
</dbReference>
<feature type="signal peptide" evidence="1">
    <location>
        <begin position="1"/>
        <end position="21"/>
    </location>
</feature>
<accession>A0A4R7CSN8</accession>
<organism evidence="3 4">
    <name type="scientific">Sphingobacterium paludis</name>
    <dbReference type="NCBI Taxonomy" id="1476465"/>
    <lineage>
        <taxon>Bacteria</taxon>
        <taxon>Pseudomonadati</taxon>
        <taxon>Bacteroidota</taxon>
        <taxon>Sphingobacteriia</taxon>
        <taxon>Sphingobacteriales</taxon>
        <taxon>Sphingobacteriaceae</taxon>
        <taxon>Sphingobacterium</taxon>
    </lineage>
</organism>
<dbReference type="PANTHER" id="PTHR35532:SF5">
    <property type="entry name" value="CARBOHYDRATE-BINDING DOMAIN-CONTAINING PROTEIN"/>
    <property type="match status" value="1"/>
</dbReference>
<proteinExistence type="predicted"/>
<feature type="chain" id="PRO_5020566812" evidence="1">
    <location>
        <begin position="22"/>
        <end position="365"/>
    </location>
</feature>
<dbReference type="GO" id="GO:0030246">
    <property type="term" value="F:carbohydrate binding"/>
    <property type="evidence" value="ECO:0007669"/>
    <property type="project" value="InterPro"/>
</dbReference>
<dbReference type="GO" id="GO:0016052">
    <property type="term" value="P:carbohydrate catabolic process"/>
    <property type="evidence" value="ECO:0007669"/>
    <property type="project" value="InterPro"/>
</dbReference>
<dbReference type="GO" id="GO:0004553">
    <property type="term" value="F:hydrolase activity, hydrolyzing O-glycosyl compounds"/>
    <property type="evidence" value="ECO:0007669"/>
    <property type="project" value="InterPro"/>
</dbReference>
<dbReference type="Proteomes" id="UP000294752">
    <property type="component" value="Unassembled WGS sequence"/>
</dbReference>
<feature type="domain" description="Carbohydrate-binding" evidence="2">
    <location>
        <begin position="48"/>
        <end position="199"/>
    </location>
</feature>
<dbReference type="AlphaFoldDB" id="A0A4R7CSN8"/>
<evidence type="ECO:0000313" key="3">
    <source>
        <dbReference type="EMBL" id="TDS11021.1"/>
    </source>
</evidence>
<dbReference type="CDD" id="cd09620">
    <property type="entry name" value="CBM9_like_3"/>
    <property type="match status" value="1"/>
</dbReference>
<dbReference type="SUPFAM" id="SSF49344">
    <property type="entry name" value="CBD9-like"/>
    <property type="match status" value="1"/>
</dbReference>
<comment type="caution">
    <text evidence="3">The sequence shown here is derived from an EMBL/GenBank/DDBJ whole genome shotgun (WGS) entry which is preliminary data.</text>
</comment>
<keyword evidence="4" id="KW-1185">Reference proteome</keyword>
<dbReference type="InterPro" id="IPR010502">
    <property type="entry name" value="Carb-bd_dom_fam9"/>
</dbReference>
<dbReference type="OrthoDB" id="9786766at2"/>
<keyword evidence="1" id="KW-0732">Signal</keyword>
<dbReference type="RefSeq" id="WP_133641458.1">
    <property type="nucleotide sequence ID" value="NZ_SNZV01000008.1"/>
</dbReference>
<dbReference type="Pfam" id="PF06452">
    <property type="entry name" value="CBM9_1"/>
    <property type="match status" value="1"/>
</dbReference>
<evidence type="ECO:0000259" key="2">
    <source>
        <dbReference type="Pfam" id="PF06452"/>
    </source>
</evidence>
<gene>
    <name evidence="3" type="ORF">B0I21_10879</name>
</gene>
<reference evidence="3 4" key="1">
    <citation type="submission" date="2019-03" db="EMBL/GenBank/DDBJ databases">
        <title>Genomic Encyclopedia of Type Strains, Phase III (KMG-III): the genomes of soil and plant-associated and newly described type strains.</title>
        <authorList>
            <person name="Whitman W."/>
        </authorList>
    </citation>
    <scope>NUCLEOTIDE SEQUENCE [LARGE SCALE GENOMIC DNA]</scope>
    <source>
        <strain evidence="3 4">CGMCC 1.12801</strain>
    </source>
</reference>
<sequence length="365" mass="42291">MRYVPFLFISYFALSMPTAQAQRQNQVVQMQTTPLVYAATRTNTAIEIDGQANEAAWSKAAWTSAFTDIEGEFKPAPKLPTKAKMLWDDDYLYIYAKLEEPHIWGDITEHDAIIYHNNDFEVFIKPFEEQSFYYEIEVNALNTIMDLMMPKAYRLGGDALMHWDVKGLKSAVHIKGTLNNADDEDRYWAIEMAIPFRSLHTYAGKATPKLDSFWRINFSRVQWQHEIINGTYTRKKSGNKLVPEDNWVWSPIGVVNMHHPERWGYLKFVDTAQADAKPPKTDKAERLAWNIFYLQQAYQRENRSYARSVEALPKYKELLQGAIGNLTCSILVNNAKSFYKLTVTDTANKFSITLDNHGNYHTHYE</sequence>
<dbReference type="EMBL" id="SNZV01000008">
    <property type="protein sequence ID" value="TDS11021.1"/>
    <property type="molecule type" value="Genomic_DNA"/>
</dbReference>